<keyword evidence="4" id="KW-0493">Microtubule</keyword>
<feature type="domain" description="TPX2 C-terminal" evidence="8">
    <location>
        <begin position="232"/>
        <end position="301"/>
    </location>
</feature>
<dbReference type="EMBL" id="JXTC01000180">
    <property type="protein sequence ID" value="PON83318.1"/>
    <property type="molecule type" value="Genomic_DNA"/>
</dbReference>
<comment type="similarity">
    <text evidence="2">Belongs to the TPX2 family.</text>
</comment>
<evidence type="ECO:0000256" key="2">
    <source>
        <dbReference type="ARBA" id="ARBA00005885"/>
    </source>
</evidence>
<dbReference type="STRING" id="63057.A0A2P5ECQ1"/>
<feature type="compositionally biased region" description="Polar residues" evidence="7">
    <location>
        <begin position="78"/>
        <end position="91"/>
    </location>
</feature>
<name>A0A2P5ECQ1_TREOI</name>
<dbReference type="AlphaFoldDB" id="A0A2P5ECQ1"/>
<dbReference type="GO" id="GO:0000226">
    <property type="term" value="P:microtubule cytoskeleton organization"/>
    <property type="evidence" value="ECO:0007669"/>
    <property type="project" value="InterPro"/>
</dbReference>
<feature type="coiled-coil region" evidence="6">
    <location>
        <begin position="239"/>
        <end position="266"/>
    </location>
</feature>
<comment type="caution">
    <text evidence="9">The sequence shown here is derived from an EMBL/GenBank/DDBJ whole genome shotgun (WGS) entry which is preliminary data.</text>
</comment>
<dbReference type="PANTHER" id="PTHR46372">
    <property type="entry name" value="PROTEIN WVD2-LIKE 3"/>
    <property type="match status" value="1"/>
</dbReference>
<dbReference type="InterPro" id="IPR027329">
    <property type="entry name" value="TPX2_C"/>
</dbReference>
<evidence type="ECO:0000256" key="4">
    <source>
        <dbReference type="ARBA" id="ARBA00022701"/>
    </source>
</evidence>
<keyword evidence="6" id="KW-0175">Coiled coil</keyword>
<dbReference type="FunCoup" id="A0A2P5ECQ1">
    <property type="interactions" value="29"/>
</dbReference>
<organism evidence="9 10">
    <name type="scientific">Trema orientale</name>
    <name type="common">Charcoal tree</name>
    <name type="synonym">Celtis orientalis</name>
    <dbReference type="NCBI Taxonomy" id="63057"/>
    <lineage>
        <taxon>Eukaryota</taxon>
        <taxon>Viridiplantae</taxon>
        <taxon>Streptophyta</taxon>
        <taxon>Embryophyta</taxon>
        <taxon>Tracheophyta</taxon>
        <taxon>Spermatophyta</taxon>
        <taxon>Magnoliopsida</taxon>
        <taxon>eudicotyledons</taxon>
        <taxon>Gunneridae</taxon>
        <taxon>Pentapetalae</taxon>
        <taxon>rosids</taxon>
        <taxon>fabids</taxon>
        <taxon>Rosales</taxon>
        <taxon>Cannabaceae</taxon>
        <taxon>Trema</taxon>
    </lineage>
</organism>
<evidence type="ECO:0000256" key="1">
    <source>
        <dbReference type="ARBA" id="ARBA00004245"/>
    </source>
</evidence>
<sequence length="403" mass="44139">MGMEVTDIGMDKESECVIIYPKDVSQDSDHESTPSDNAISDSYVDINGNCELKNLEESTEVKEYEVKECTNEIKSQLCDNENSTGEPNVLTSDLGVGQSDKKVHLDCEKTKDQNKSRISINHASKPGAGNAKTKLTIPQPFALATEKRASSGPRPVGSVSDVGNGVHKSSNTNNLQHLNTVKKNKPTPPSVPRKPLQPDNKKRPDEEDSCSVVSLTTASARKSRSTAASTPVFRCSERAEKRREFYSKLEEKHQALEAEKTQSEARTKEEIEAAIKQLRKSLMFKANPMPTFYHEGPPPKTELKKLPPTRAKSPKLGRRKSCSDTVDKVKGTHGRGSRHGTGSYKEESTTDGHMNTKEKSYVPNGNGNSVCNLNDSPQQLDEIGNVIPASINGQENVGIVVHS</sequence>
<feature type="region of interest" description="Disordered" evidence="7">
    <location>
        <begin position="22"/>
        <end position="42"/>
    </location>
</feature>
<evidence type="ECO:0000256" key="3">
    <source>
        <dbReference type="ARBA" id="ARBA00022490"/>
    </source>
</evidence>
<keyword evidence="5" id="KW-0206">Cytoskeleton</keyword>
<evidence type="ECO:0000256" key="6">
    <source>
        <dbReference type="SAM" id="Coils"/>
    </source>
</evidence>
<feature type="compositionally biased region" description="Basic and acidic residues" evidence="7">
    <location>
        <begin position="24"/>
        <end position="33"/>
    </location>
</feature>
<gene>
    <name evidence="9" type="ORF">TorRG33x02_208850</name>
</gene>
<dbReference type="PANTHER" id="PTHR46372:SF2">
    <property type="entry name" value="PROTEIN WVD2-LIKE 3"/>
    <property type="match status" value="1"/>
</dbReference>
<dbReference type="InterPro" id="IPR044806">
    <property type="entry name" value="WVD2/WDL1-4"/>
</dbReference>
<comment type="subcellular location">
    <subcellularLocation>
        <location evidence="1">Cytoplasm</location>
        <location evidence="1">Cytoskeleton</location>
    </subcellularLocation>
</comment>
<evidence type="ECO:0000259" key="8">
    <source>
        <dbReference type="Pfam" id="PF06886"/>
    </source>
</evidence>
<dbReference type="GO" id="GO:0008017">
    <property type="term" value="F:microtubule binding"/>
    <property type="evidence" value="ECO:0007669"/>
    <property type="project" value="InterPro"/>
</dbReference>
<dbReference type="Proteomes" id="UP000237000">
    <property type="component" value="Unassembled WGS sequence"/>
</dbReference>
<feature type="compositionally biased region" description="Basic and acidic residues" evidence="7">
    <location>
        <begin position="344"/>
        <end position="360"/>
    </location>
</feature>
<reference evidence="10" key="1">
    <citation type="submission" date="2016-06" db="EMBL/GenBank/DDBJ databases">
        <title>Parallel loss of symbiosis genes in relatives of nitrogen-fixing non-legume Parasponia.</title>
        <authorList>
            <person name="Van Velzen R."/>
            <person name="Holmer R."/>
            <person name="Bu F."/>
            <person name="Rutten L."/>
            <person name="Van Zeijl A."/>
            <person name="Liu W."/>
            <person name="Santuari L."/>
            <person name="Cao Q."/>
            <person name="Sharma T."/>
            <person name="Shen D."/>
            <person name="Roswanjaya Y."/>
            <person name="Wardhani T."/>
            <person name="Kalhor M.S."/>
            <person name="Jansen J."/>
            <person name="Van den Hoogen J."/>
            <person name="Gungor B."/>
            <person name="Hartog M."/>
            <person name="Hontelez J."/>
            <person name="Verver J."/>
            <person name="Yang W.-C."/>
            <person name="Schijlen E."/>
            <person name="Repin R."/>
            <person name="Schilthuizen M."/>
            <person name="Schranz E."/>
            <person name="Heidstra R."/>
            <person name="Miyata K."/>
            <person name="Fedorova E."/>
            <person name="Kohlen W."/>
            <person name="Bisseling T."/>
            <person name="Smit S."/>
            <person name="Geurts R."/>
        </authorList>
    </citation>
    <scope>NUCLEOTIDE SEQUENCE [LARGE SCALE GENOMIC DNA]</scope>
    <source>
        <strain evidence="10">cv. RG33-2</strain>
    </source>
</reference>
<feature type="compositionally biased region" description="Polar residues" evidence="7">
    <location>
        <begin position="167"/>
        <end position="179"/>
    </location>
</feature>
<feature type="compositionally biased region" description="Basic and acidic residues" evidence="7">
    <location>
        <begin position="321"/>
        <end position="330"/>
    </location>
</feature>
<accession>A0A2P5ECQ1</accession>
<feature type="compositionally biased region" description="Polar residues" evidence="7">
    <location>
        <begin position="363"/>
        <end position="376"/>
    </location>
</feature>
<feature type="region of interest" description="Disordered" evidence="7">
    <location>
        <begin position="292"/>
        <end position="376"/>
    </location>
</feature>
<dbReference type="OrthoDB" id="1925970at2759"/>
<evidence type="ECO:0000313" key="10">
    <source>
        <dbReference type="Proteomes" id="UP000237000"/>
    </source>
</evidence>
<feature type="region of interest" description="Disordered" evidence="7">
    <location>
        <begin position="78"/>
        <end position="212"/>
    </location>
</feature>
<dbReference type="GO" id="GO:0005874">
    <property type="term" value="C:microtubule"/>
    <property type="evidence" value="ECO:0007669"/>
    <property type="project" value="UniProtKB-KW"/>
</dbReference>
<evidence type="ECO:0000256" key="5">
    <source>
        <dbReference type="ARBA" id="ARBA00023212"/>
    </source>
</evidence>
<evidence type="ECO:0000313" key="9">
    <source>
        <dbReference type="EMBL" id="PON83318.1"/>
    </source>
</evidence>
<evidence type="ECO:0000256" key="7">
    <source>
        <dbReference type="SAM" id="MobiDB-lite"/>
    </source>
</evidence>
<keyword evidence="10" id="KW-1185">Reference proteome</keyword>
<proteinExistence type="inferred from homology"/>
<feature type="compositionally biased region" description="Basic and acidic residues" evidence="7">
    <location>
        <begin position="99"/>
        <end position="115"/>
    </location>
</feature>
<protein>
    <submittedName>
        <fullName evidence="9">TPX2, C-terminal</fullName>
    </submittedName>
</protein>
<dbReference type="InParanoid" id="A0A2P5ECQ1"/>
<keyword evidence="3" id="KW-0963">Cytoplasm</keyword>
<dbReference type="Pfam" id="PF06886">
    <property type="entry name" value="TPX2"/>
    <property type="match status" value="1"/>
</dbReference>